<dbReference type="Ensembl" id="ENSCMIT00000003741.1">
    <property type="protein sequence ID" value="ENSCMIP00000003601.1"/>
    <property type="gene ID" value="ENSCMIG00000002171.1"/>
</dbReference>
<dbReference type="STRING" id="7868.ENSCMIP00000003601"/>
<protein>
    <submittedName>
        <fullName evidence="2">Uncharacterized protein</fullName>
    </submittedName>
</protein>
<feature type="compositionally biased region" description="Low complexity" evidence="1">
    <location>
        <begin position="33"/>
        <end position="129"/>
    </location>
</feature>
<reference evidence="3" key="1">
    <citation type="journal article" date="2006" name="Science">
        <title>Ancient noncoding elements conserved in the human genome.</title>
        <authorList>
            <person name="Venkatesh B."/>
            <person name="Kirkness E.F."/>
            <person name="Loh Y.H."/>
            <person name="Halpern A.L."/>
            <person name="Lee A.P."/>
            <person name="Johnson J."/>
            <person name="Dandona N."/>
            <person name="Viswanathan L.D."/>
            <person name="Tay A."/>
            <person name="Venter J.C."/>
            <person name="Strausberg R.L."/>
            <person name="Brenner S."/>
        </authorList>
    </citation>
    <scope>NUCLEOTIDE SEQUENCE [LARGE SCALE GENOMIC DNA]</scope>
</reference>
<evidence type="ECO:0000313" key="2">
    <source>
        <dbReference type="Ensembl" id="ENSCMIP00000003601.1"/>
    </source>
</evidence>
<dbReference type="InParanoid" id="A0A4W3GJN5"/>
<feature type="region of interest" description="Disordered" evidence="1">
    <location>
        <begin position="17"/>
        <end position="130"/>
    </location>
</feature>
<accession>A0A4W3GJN5</accession>
<reference evidence="3" key="2">
    <citation type="journal article" date="2007" name="PLoS Biol.">
        <title>Survey sequencing and comparative analysis of the elephant shark (Callorhinchus milii) genome.</title>
        <authorList>
            <person name="Venkatesh B."/>
            <person name="Kirkness E.F."/>
            <person name="Loh Y.H."/>
            <person name="Halpern A.L."/>
            <person name="Lee A.P."/>
            <person name="Johnson J."/>
            <person name="Dandona N."/>
            <person name="Viswanathan L.D."/>
            <person name="Tay A."/>
            <person name="Venter J.C."/>
            <person name="Strausberg R.L."/>
            <person name="Brenner S."/>
        </authorList>
    </citation>
    <scope>NUCLEOTIDE SEQUENCE [LARGE SCALE GENOMIC DNA]</scope>
</reference>
<organism evidence="2 3">
    <name type="scientific">Callorhinchus milii</name>
    <name type="common">Ghost shark</name>
    <dbReference type="NCBI Taxonomy" id="7868"/>
    <lineage>
        <taxon>Eukaryota</taxon>
        <taxon>Metazoa</taxon>
        <taxon>Chordata</taxon>
        <taxon>Craniata</taxon>
        <taxon>Vertebrata</taxon>
        <taxon>Chondrichthyes</taxon>
        <taxon>Holocephali</taxon>
        <taxon>Chimaeriformes</taxon>
        <taxon>Callorhinchidae</taxon>
        <taxon>Callorhinchus</taxon>
    </lineage>
</organism>
<keyword evidence="3" id="KW-1185">Reference proteome</keyword>
<dbReference type="Proteomes" id="UP000314986">
    <property type="component" value="Unassembled WGS sequence"/>
</dbReference>
<reference evidence="2" key="5">
    <citation type="submission" date="2025-09" db="UniProtKB">
        <authorList>
            <consortium name="Ensembl"/>
        </authorList>
    </citation>
    <scope>IDENTIFICATION</scope>
</reference>
<dbReference type="AlphaFoldDB" id="A0A4W3GJN5"/>
<evidence type="ECO:0000313" key="3">
    <source>
        <dbReference type="Proteomes" id="UP000314986"/>
    </source>
</evidence>
<reference evidence="3" key="3">
    <citation type="journal article" date="2014" name="Nature">
        <title>Elephant shark genome provides unique insights into gnathostome evolution.</title>
        <authorList>
            <consortium name="International Elephant Shark Genome Sequencing Consortium"/>
            <person name="Venkatesh B."/>
            <person name="Lee A.P."/>
            <person name="Ravi V."/>
            <person name="Maurya A.K."/>
            <person name="Lian M.M."/>
            <person name="Swann J.B."/>
            <person name="Ohta Y."/>
            <person name="Flajnik M.F."/>
            <person name="Sutoh Y."/>
            <person name="Kasahara M."/>
            <person name="Hoon S."/>
            <person name="Gangu V."/>
            <person name="Roy S.W."/>
            <person name="Irimia M."/>
            <person name="Korzh V."/>
            <person name="Kondrychyn I."/>
            <person name="Lim Z.W."/>
            <person name="Tay B.H."/>
            <person name="Tohari S."/>
            <person name="Kong K.W."/>
            <person name="Ho S."/>
            <person name="Lorente-Galdos B."/>
            <person name="Quilez J."/>
            <person name="Marques-Bonet T."/>
            <person name="Raney B.J."/>
            <person name="Ingham P.W."/>
            <person name="Tay A."/>
            <person name="Hillier L.W."/>
            <person name="Minx P."/>
            <person name="Boehm T."/>
            <person name="Wilson R.K."/>
            <person name="Brenner S."/>
            <person name="Warren W.C."/>
        </authorList>
    </citation>
    <scope>NUCLEOTIDE SEQUENCE [LARGE SCALE GENOMIC DNA]</scope>
</reference>
<proteinExistence type="predicted"/>
<sequence length="266" mass="27582">VSECERRGIALHVERKSSSKRVRSFSVTLSGVSSTSNTSSSTNTSSTRTTTTNSSSSSSSNTTNTNSSNTTNTNSNTTNSTSSSSTNTTNSTNTSSSSTNTSSTRTTTTNSSTNTSSTSSTNTSSSSSTGCGCCCSLSRPDLFMSHLYNLDSRCVSPCFPMFALETANFYEAGNPAGLSLVKPSRALCEEEGGGSLVELNPAAGGGVGTDHMYEEETAIDFSPYVVEPGPGAPLELYNDELLADLFSGKADKSQQPDYGFLQPGAG</sequence>
<reference evidence="2" key="4">
    <citation type="submission" date="2025-08" db="UniProtKB">
        <authorList>
            <consortium name="Ensembl"/>
        </authorList>
    </citation>
    <scope>IDENTIFICATION</scope>
</reference>
<name>A0A4W3GJN5_CALMI</name>
<evidence type="ECO:0000256" key="1">
    <source>
        <dbReference type="SAM" id="MobiDB-lite"/>
    </source>
</evidence>